<dbReference type="Gene3D" id="2.30.130.110">
    <property type="match status" value="1"/>
</dbReference>
<sequence length="480" mass="51317">MNETLKINERDNVAVALSENESGVPVGHKLALVPIAKGEPVIKYGYPIGTASAAIQAGEWVHDHNVKTALSGTLEYNYEPNFQPLEIINDERSFMGYPRANGDVGIRNELWIIPAVGCVNGLAEKAAAKLRAEGLPDNVEDIVVFSHPYGCSQLGDDHEASRKILADLVRHPNAGGVLVVGLGCENNTMEAFKELIGPVDGSRVKFLITQDVEDELVECGKLLRELRDNAVSVQREPMPVSKLRIGLKCGGSDAFSGLTANSLVGAASDRLIARGGSAVLTEIPEAFGAETILFNRCVNEKVFNRAVEVVNDFKNYFISHGEPVGENPSPGNKEGGITTLEDKSLGCVQKGGLAPLTDVIRYGERIKSDGLTLLEGPGNDIVAVTALAASGCLMVLFTTGRGTPLGGPVPVVKISSNTALAERKKNWTDYNAGVLLEGKAMAEVGDAFFDFLLDTASGLLTRNEENGYRDFAIWKQGVTL</sequence>
<evidence type="ECO:0000256" key="2">
    <source>
        <dbReference type="ARBA" id="ARBA00023239"/>
    </source>
</evidence>
<dbReference type="InterPro" id="IPR048332">
    <property type="entry name" value="GD_AH_C"/>
</dbReference>
<evidence type="ECO:0000313" key="4">
    <source>
        <dbReference type="EMBL" id="VGO20466.1"/>
    </source>
</evidence>
<dbReference type="InterPro" id="IPR052172">
    <property type="entry name" value="UxaA_altronate/galactarate_dh"/>
</dbReference>
<keyword evidence="5" id="KW-1185">Reference proteome</keyword>
<dbReference type="Pfam" id="PF04295">
    <property type="entry name" value="GD_AH_second"/>
    <property type="match status" value="1"/>
</dbReference>
<dbReference type="CDD" id="cd11613">
    <property type="entry name" value="SAF_AH_GD"/>
    <property type="match status" value="1"/>
</dbReference>
<proteinExistence type="inferred from homology"/>
<dbReference type="GO" id="GO:0019698">
    <property type="term" value="P:D-galacturonate catabolic process"/>
    <property type="evidence" value="ECO:0007669"/>
    <property type="project" value="TreeGrafter"/>
</dbReference>
<dbReference type="InterPro" id="IPR013974">
    <property type="entry name" value="SAF"/>
</dbReference>
<evidence type="ECO:0000313" key="5">
    <source>
        <dbReference type="Proteomes" id="UP000346198"/>
    </source>
</evidence>
<dbReference type="EMBL" id="CAAHFH010000001">
    <property type="protein sequence ID" value="VGO20466.1"/>
    <property type="molecule type" value="Genomic_DNA"/>
</dbReference>
<dbReference type="PANTHER" id="PTHR30536:SF5">
    <property type="entry name" value="ALTRONATE DEHYDRATASE"/>
    <property type="match status" value="1"/>
</dbReference>
<dbReference type="PANTHER" id="PTHR30536">
    <property type="entry name" value="ALTRONATE/GALACTARATE DEHYDRATASE"/>
    <property type="match status" value="1"/>
</dbReference>
<organism evidence="4 5">
    <name type="scientific">Pontiella sulfatireligans</name>
    <dbReference type="NCBI Taxonomy" id="2750658"/>
    <lineage>
        <taxon>Bacteria</taxon>
        <taxon>Pseudomonadati</taxon>
        <taxon>Kiritimatiellota</taxon>
        <taxon>Kiritimatiellia</taxon>
        <taxon>Kiritimatiellales</taxon>
        <taxon>Pontiellaceae</taxon>
        <taxon>Pontiella</taxon>
    </lineage>
</organism>
<dbReference type="SMART" id="SM00858">
    <property type="entry name" value="SAF"/>
    <property type="match status" value="1"/>
</dbReference>
<dbReference type="Pfam" id="PF08666">
    <property type="entry name" value="SAF"/>
    <property type="match status" value="1"/>
</dbReference>
<comment type="similarity">
    <text evidence="1">Belongs to the UxaA family.</text>
</comment>
<dbReference type="GO" id="GO:0016829">
    <property type="term" value="F:lyase activity"/>
    <property type="evidence" value="ECO:0007669"/>
    <property type="project" value="UniProtKB-KW"/>
</dbReference>
<evidence type="ECO:0000256" key="1">
    <source>
        <dbReference type="ARBA" id="ARBA00010986"/>
    </source>
</evidence>
<keyword evidence="2" id="KW-0456">Lyase</keyword>
<dbReference type="AlphaFoldDB" id="A0A6C2UN36"/>
<protein>
    <submittedName>
        <fullName evidence="4">Altronate dehydratase</fullName>
    </submittedName>
</protein>
<accession>A0A6C2UN36</accession>
<dbReference type="Pfam" id="PF20629">
    <property type="entry name" value="GD_AH_C"/>
    <property type="match status" value="1"/>
</dbReference>
<feature type="domain" description="SAF" evidence="3">
    <location>
        <begin position="11"/>
        <end position="67"/>
    </location>
</feature>
<gene>
    <name evidence="4" type="primary">uxaA</name>
    <name evidence="4" type="ORF">SCARR_02529</name>
</gene>
<dbReference type="InterPro" id="IPR044144">
    <property type="entry name" value="SAF_UxaA/GarD"/>
</dbReference>
<dbReference type="InterPro" id="IPR007392">
    <property type="entry name" value="GD_AH_second"/>
</dbReference>
<name>A0A6C2UN36_9BACT</name>
<evidence type="ECO:0000259" key="3">
    <source>
        <dbReference type="SMART" id="SM00858"/>
    </source>
</evidence>
<reference evidence="4 5" key="1">
    <citation type="submission" date="2019-04" db="EMBL/GenBank/DDBJ databases">
        <authorList>
            <person name="Van Vliet M D."/>
        </authorList>
    </citation>
    <scope>NUCLEOTIDE SEQUENCE [LARGE SCALE GENOMIC DNA]</scope>
    <source>
        <strain evidence="4 5">F21</strain>
    </source>
</reference>
<dbReference type="Proteomes" id="UP000346198">
    <property type="component" value="Unassembled WGS sequence"/>
</dbReference>
<dbReference type="RefSeq" id="WP_136061880.1">
    <property type="nucleotide sequence ID" value="NZ_CAAHFH010000001.1"/>
</dbReference>